<keyword evidence="3" id="KW-1185">Reference proteome</keyword>
<feature type="transmembrane region" description="Helical" evidence="1">
    <location>
        <begin position="6"/>
        <end position="27"/>
    </location>
</feature>
<name>A0ABP1RGW5_9HEXA</name>
<evidence type="ECO:0000313" key="2">
    <source>
        <dbReference type="EMBL" id="CAL8127991.1"/>
    </source>
</evidence>
<accession>A0ABP1RGW5</accession>
<feature type="transmembrane region" description="Helical" evidence="1">
    <location>
        <begin position="85"/>
        <end position="110"/>
    </location>
</feature>
<reference evidence="2 3" key="1">
    <citation type="submission" date="2024-08" db="EMBL/GenBank/DDBJ databases">
        <authorList>
            <person name="Cucini C."/>
            <person name="Frati F."/>
        </authorList>
    </citation>
    <scope>NUCLEOTIDE SEQUENCE [LARGE SCALE GENOMIC DNA]</scope>
</reference>
<feature type="transmembrane region" description="Helical" evidence="1">
    <location>
        <begin position="313"/>
        <end position="336"/>
    </location>
</feature>
<proteinExistence type="predicted"/>
<keyword evidence="1" id="KW-1133">Transmembrane helix</keyword>
<dbReference type="Proteomes" id="UP001642540">
    <property type="component" value="Unassembled WGS sequence"/>
</dbReference>
<feature type="transmembrane region" description="Helical" evidence="1">
    <location>
        <begin position="283"/>
        <end position="307"/>
    </location>
</feature>
<feature type="transmembrane region" description="Helical" evidence="1">
    <location>
        <begin position="39"/>
        <end position="65"/>
    </location>
</feature>
<keyword evidence="1" id="KW-0812">Transmembrane</keyword>
<evidence type="ECO:0000256" key="1">
    <source>
        <dbReference type="SAM" id="Phobius"/>
    </source>
</evidence>
<organism evidence="2 3">
    <name type="scientific">Orchesella dallaii</name>
    <dbReference type="NCBI Taxonomy" id="48710"/>
    <lineage>
        <taxon>Eukaryota</taxon>
        <taxon>Metazoa</taxon>
        <taxon>Ecdysozoa</taxon>
        <taxon>Arthropoda</taxon>
        <taxon>Hexapoda</taxon>
        <taxon>Collembola</taxon>
        <taxon>Entomobryomorpha</taxon>
        <taxon>Entomobryoidea</taxon>
        <taxon>Orchesellidae</taxon>
        <taxon>Orchesellinae</taxon>
        <taxon>Orchesella</taxon>
    </lineage>
</organism>
<feature type="transmembrane region" description="Helical" evidence="1">
    <location>
        <begin position="197"/>
        <end position="220"/>
    </location>
</feature>
<evidence type="ECO:0008006" key="4">
    <source>
        <dbReference type="Google" id="ProtNLM"/>
    </source>
</evidence>
<gene>
    <name evidence="2" type="ORF">ODALV1_LOCUS22039</name>
</gene>
<comment type="caution">
    <text evidence="2">The sequence shown here is derived from an EMBL/GenBank/DDBJ whole genome shotgun (WGS) entry which is preliminary data.</text>
</comment>
<feature type="transmembrane region" description="Helical" evidence="1">
    <location>
        <begin position="149"/>
        <end position="177"/>
    </location>
</feature>
<evidence type="ECO:0000313" key="3">
    <source>
        <dbReference type="Proteomes" id="UP001642540"/>
    </source>
</evidence>
<sequence length="410" mass="47079">MLSQKVIDIFGLRVQLMVFGGGNLFGWDKPKKQLSRAHNYYIFNMLFGIYWGFWWCAALALRLYLILTAEPEYDGEKSELTLKEFGSNAILVGEIILCSCLMFLVIVSTIHLDDFVFLMNQLFVYNNAVLDMMKSKNIELSLIHRRNMLLLEVMTAAVCVVSAVLPFGLAAAIFHPMEPTHRMVLDWFEIEIKLEGFFILWYILTCVAMLGCGNIVAILANNIAFYFIIFNTCIKDLTAEEMGQRHGVKRCQMSTQFYELMEDNEIATAYRIQKLFNILINNFYSSVLVSFHHVAMLAVASIMLFFFIKFQDIVWEGGLLVEAFVLGTIIVPLWLINVQAIMCGKLVDASGAFKFRARKLVHRKTFLAKFGNSCTPFYIQVVYPFYTVHKETFADFCSQAIDYTITLLLW</sequence>
<protein>
    <recommendedName>
        <fullName evidence="4">Odorant receptor</fullName>
    </recommendedName>
</protein>
<dbReference type="EMBL" id="CAXLJM020000072">
    <property type="protein sequence ID" value="CAL8127991.1"/>
    <property type="molecule type" value="Genomic_DNA"/>
</dbReference>
<keyword evidence="1" id="KW-0472">Membrane</keyword>